<protein>
    <submittedName>
        <fullName evidence="1">Uncharacterized protein</fullName>
    </submittedName>
</protein>
<sequence length="81" mass="8469">MFHKETRMNTKAERQWVSFEASSVALFTALTLSLAVGAAARQSSGAPTSARPAWTQGVASQASAPTVFTLAAGTSRQSAPR</sequence>
<reference evidence="1 2" key="1">
    <citation type="submission" date="2017-05" db="EMBL/GenBank/DDBJ databases">
        <authorList>
            <person name="Song R."/>
            <person name="Chenine A.L."/>
            <person name="Ruprecht R.M."/>
        </authorList>
    </citation>
    <scope>NUCLEOTIDE SEQUENCE [LARGE SCALE GENOMIC DNA]</scope>
    <source>
        <strain evidence="1 2">DSM 26136</strain>
    </source>
</reference>
<accession>A0A1Y0EI72</accession>
<name>A0A1Y0EI72_9BURK</name>
<dbReference type="KEGG" id="cser:CCO03_00065"/>
<gene>
    <name evidence="1" type="ORF">CCO03_00065</name>
</gene>
<dbReference type="Proteomes" id="UP000196138">
    <property type="component" value="Chromosome"/>
</dbReference>
<proteinExistence type="predicted"/>
<evidence type="ECO:0000313" key="2">
    <source>
        <dbReference type="Proteomes" id="UP000196138"/>
    </source>
</evidence>
<keyword evidence="2" id="KW-1185">Reference proteome</keyword>
<dbReference type="AlphaFoldDB" id="A0A1Y0EI72"/>
<evidence type="ECO:0000313" key="1">
    <source>
        <dbReference type="EMBL" id="ARU03296.1"/>
    </source>
</evidence>
<organism evidence="1 2">
    <name type="scientific">Comamonas serinivorans</name>
    <dbReference type="NCBI Taxonomy" id="1082851"/>
    <lineage>
        <taxon>Bacteria</taxon>
        <taxon>Pseudomonadati</taxon>
        <taxon>Pseudomonadota</taxon>
        <taxon>Betaproteobacteria</taxon>
        <taxon>Burkholderiales</taxon>
        <taxon>Comamonadaceae</taxon>
        <taxon>Comamonas</taxon>
    </lineage>
</organism>
<dbReference type="EMBL" id="CP021455">
    <property type="protein sequence ID" value="ARU03296.1"/>
    <property type="molecule type" value="Genomic_DNA"/>
</dbReference>